<accession>D2KPJ1</accession>
<dbReference type="InterPro" id="IPR000835">
    <property type="entry name" value="HTH_MarR-typ"/>
</dbReference>
<proteinExistence type="predicted"/>
<evidence type="ECO:0000259" key="1">
    <source>
        <dbReference type="PROSITE" id="PS50995"/>
    </source>
</evidence>
<dbReference type="InterPro" id="IPR039422">
    <property type="entry name" value="MarR/SlyA-like"/>
</dbReference>
<dbReference type="EMBL" id="GU249592">
    <property type="protein sequence ID" value="ADA71973.1"/>
    <property type="molecule type" value="Genomic_DNA"/>
</dbReference>
<reference evidence="2" key="1">
    <citation type="journal article" date="2011" name="Extremophiles">
        <title>Diversity and phylogeny of the ectoine biosynthesis genes in aerobic, moderately halophilic methylotrophic bacteria.</title>
        <authorList>
            <person name="Reshetnikov A.S."/>
            <person name="Khmelenina V.N."/>
            <person name="Mustakhimov I.I."/>
            <person name="Kalyuzhnaya M."/>
            <person name="Lidstrom M."/>
            <person name="Trotsenko Y.A."/>
        </authorList>
    </citation>
    <scope>NUCLEOTIDE SEQUENCE</scope>
    <source>
        <strain evidence="2">H1</strain>
    </source>
</reference>
<dbReference type="PROSITE" id="PS50995">
    <property type="entry name" value="HTH_MARR_2"/>
    <property type="match status" value="1"/>
</dbReference>
<dbReference type="PANTHER" id="PTHR33164">
    <property type="entry name" value="TRANSCRIPTIONAL REGULATOR, MARR FAMILY"/>
    <property type="match status" value="1"/>
</dbReference>
<feature type="domain" description="HTH marR-type" evidence="1">
    <location>
        <begin position="22"/>
        <end position="159"/>
    </location>
</feature>
<dbReference type="InterPro" id="IPR036390">
    <property type="entry name" value="WH_DNA-bd_sf"/>
</dbReference>
<dbReference type="AlphaFoldDB" id="D2KPJ1"/>
<organism evidence="2">
    <name type="scientific">Paracoccus methylarcula</name>
    <dbReference type="NCBI Taxonomy" id="72022"/>
    <lineage>
        <taxon>Bacteria</taxon>
        <taxon>Pseudomonadati</taxon>
        <taxon>Pseudomonadota</taxon>
        <taxon>Alphaproteobacteria</taxon>
        <taxon>Rhodobacterales</taxon>
        <taxon>Paracoccaceae</taxon>
        <taxon>Paracoccus</taxon>
    </lineage>
</organism>
<dbReference type="SMART" id="SM00347">
    <property type="entry name" value="HTH_MARR"/>
    <property type="match status" value="1"/>
</dbReference>
<dbReference type="PANTHER" id="PTHR33164:SF89">
    <property type="entry name" value="MARR FAMILY REGULATORY PROTEIN"/>
    <property type="match status" value="1"/>
</dbReference>
<dbReference type="InterPro" id="IPR036388">
    <property type="entry name" value="WH-like_DNA-bd_sf"/>
</dbReference>
<dbReference type="Pfam" id="PF01047">
    <property type="entry name" value="MarR"/>
    <property type="match status" value="1"/>
</dbReference>
<name>D2KPJ1_9RHOB</name>
<dbReference type="Gene3D" id="1.10.10.10">
    <property type="entry name" value="Winged helix-like DNA-binding domain superfamily/Winged helix DNA-binding domain"/>
    <property type="match status" value="1"/>
</dbReference>
<dbReference type="SUPFAM" id="SSF46785">
    <property type="entry name" value="Winged helix' DNA-binding domain"/>
    <property type="match status" value="1"/>
</dbReference>
<dbReference type="GO" id="GO:0006950">
    <property type="term" value="P:response to stress"/>
    <property type="evidence" value="ECO:0007669"/>
    <property type="project" value="TreeGrafter"/>
</dbReference>
<dbReference type="GO" id="GO:0003700">
    <property type="term" value="F:DNA-binding transcription factor activity"/>
    <property type="evidence" value="ECO:0007669"/>
    <property type="project" value="InterPro"/>
</dbReference>
<gene>
    <name evidence="2" type="primary">ectR</name>
</gene>
<evidence type="ECO:0000313" key="2">
    <source>
        <dbReference type="EMBL" id="ADA71973.1"/>
    </source>
</evidence>
<sequence length="184" mass="20387">MVCRLNGPGISCDDRIMSKPADNRLDEALIALRRILRATELYERELAQAARLTPAKLRVLQILASREGGSATPTALANQMGVSQATVTALVDQLQRREMVSRQRSSMDRRQTNVVIAQAGTEALKNAPNALQQHFVKNFEKLETWEQQMVLAVLDRVAGMLNAGEIEASPVLAIGDIRKDRDRL</sequence>
<protein>
    <submittedName>
        <fullName evidence="2">MarR family transcriptional regulator</fullName>
    </submittedName>
</protein>